<reference evidence="24" key="1">
    <citation type="submission" date="2021-01" db="UniProtKB">
        <authorList>
            <consortium name="EnsemblMetazoa"/>
        </authorList>
    </citation>
    <scope>IDENTIFICATION</scope>
</reference>
<evidence type="ECO:0000256" key="11">
    <source>
        <dbReference type="ARBA" id="ARBA00023136"/>
    </source>
</evidence>
<comment type="catalytic activity">
    <reaction evidence="22">
        <text>a 1,2-diacyl-sn-glycero-3-phosphoethanolamine + L-serine = a 1,2-diacyl-sn-glycero-3-phospho-L-serine + ethanolamine</text>
        <dbReference type="Rhea" id="RHEA:27606"/>
        <dbReference type="ChEBI" id="CHEBI:33384"/>
        <dbReference type="ChEBI" id="CHEBI:57262"/>
        <dbReference type="ChEBI" id="CHEBI:57603"/>
        <dbReference type="ChEBI" id="CHEBI:64612"/>
        <dbReference type="EC" id="2.7.8.29"/>
    </reaction>
</comment>
<evidence type="ECO:0000256" key="18">
    <source>
        <dbReference type="ARBA" id="ARBA00036428"/>
    </source>
</evidence>
<evidence type="ECO:0000256" key="17">
    <source>
        <dbReference type="ARBA" id="ARBA00035955"/>
    </source>
</evidence>
<dbReference type="PANTHER" id="PTHR15362">
    <property type="entry name" value="PHOSPHATIDYLINOSITOL SYNTHASE"/>
    <property type="match status" value="1"/>
</dbReference>
<proteinExistence type="inferred from homology"/>
<keyword evidence="8 22" id="KW-0256">Endoplasmic reticulum</keyword>
<evidence type="ECO:0000256" key="12">
    <source>
        <dbReference type="ARBA" id="ARBA00023209"/>
    </source>
</evidence>
<comment type="catalytic activity">
    <reaction evidence="16">
        <text>1-(1Z-octadecenyl)-2-(9Z-octadecenoyl)-sn-glycero-3-phosphoethanolamine + L-serine = 1-(1Z-octadecenyl)-2-(9Z-octadecenoyl)-sn-glycero-3-phospho-L-serine + ethanolamine</text>
        <dbReference type="Rhea" id="RHEA:41600"/>
        <dbReference type="ChEBI" id="CHEBI:33384"/>
        <dbReference type="ChEBI" id="CHEBI:57603"/>
        <dbReference type="ChEBI" id="CHEBI:78340"/>
        <dbReference type="ChEBI" id="CHEBI:78341"/>
    </reaction>
    <physiologicalReaction direction="left-to-right" evidence="16">
        <dbReference type="Rhea" id="RHEA:41601"/>
    </physiologicalReaction>
</comment>
<dbReference type="Proteomes" id="UP000594262">
    <property type="component" value="Unplaced"/>
</dbReference>
<keyword evidence="7 22" id="KW-0812">Transmembrane</keyword>
<dbReference type="RefSeq" id="XP_066934961.1">
    <property type="nucleotide sequence ID" value="XM_067078860.1"/>
</dbReference>
<feature type="region of interest" description="Disordered" evidence="23">
    <location>
        <begin position="1"/>
        <end position="23"/>
    </location>
</feature>
<dbReference type="AlphaFoldDB" id="A0A7M5VEP2"/>
<evidence type="ECO:0000256" key="20">
    <source>
        <dbReference type="ARBA" id="ARBA00036644"/>
    </source>
</evidence>
<evidence type="ECO:0000256" key="15">
    <source>
        <dbReference type="ARBA" id="ARBA00035833"/>
    </source>
</evidence>
<comment type="function">
    <text evidence="22">Catalyzes a base-exchange reaction in which the polar head group of phosphatidylethanolamine (PE) is replaced by L-serine.</text>
</comment>
<evidence type="ECO:0000256" key="19">
    <source>
        <dbReference type="ARBA" id="ARBA00036623"/>
    </source>
</evidence>
<comment type="catalytic activity">
    <reaction evidence="17">
        <text>1-octadecanoyl-2-(5Z,8Z,11Z,14Z)-eicosatetraenoyl-sn-glycero-3-phosphoethanolamine + L-serine = 1-octadecanoyl-2-(5Z,8Z,11Z,14Z)-eicosatetraenoyl-sn-glycero-3-phosphoserine + ethanolamine</text>
        <dbReference type="Rhea" id="RHEA:41500"/>
        <dbReference type="ChEBI" id="CHEBI:33384"/>
        <dbReference type="ChEBI" id="CHEBI:57603"/>
        <dbReference type="ChEBI" id="CHEBI:78268"/>
        <dbReference type="ChEBI" id="CHEBI:78269"/>
    </reaction>
    <physiologicalReaction direction="left-to-right" evidence="17">
        <dbReference type="Rhea" id="RHEA:41501"/>
    </physiologicalReaction>
</comment>
<evidence type="ECO:0000256" key="4">
    <source>
        <dbReference type="ARBA" id="ARBA00008671"/>
    </source>
</evidence>
<feature type="transmembrane region" description="Helical" evidence="22">
    <location>
        <begin position="220"/>
        <end position="239"/>
    </location>
</feature>
<keyword evidence="13 22" id="KW-1208">Phospholipid metabolism</keyword>
<organism evidence="24 25">
    <name type="scientific">Clytia hemisphaerica</name>
    <dbReference type="NCBI Taxonomy" id="252671"/>
    <lineage>
        <taxon>Eukaryota</taxon>
        <taxon>Metazoa</taxon>
        <taxon>Cnidaria</taxon>
        <taxon>Hydrozoa</taxon>
        <taxon>Hydroidolina</taxon>
        <taxon>Leptothecata</taxon>
        <taxon>Obeliida</taxon>
        <taxon>Clytiidae</taxon>
        <taxon>Clytia</taxon>
    </lineage>
</organism>
<feature type="transmembrane region" description="Helical" evidence="22">
    <location>
        <begin position="356"/>
        <end position="374"/>
    </location>
</feature>
<dbReference type="GO" id="GO:0006659">
    <property type="term" value="P:phosphatidylserine biosynthetic process"/>
    <property type="evidence" value="ECO:0007669"/>
    <property type="project" value="UniProtKB-UniRule"/>
</dbReference>
<comment type="similarity">
    <text evidence="4 22">Belongs to the phosphatidyl serine synthase family.</text>
</comment>
<comment type="pathway">
    <text evidence="3">Lipid metabolism.</text>
</comment>
<evidence type="ECO:0000256" key="21">
    <source>
        <dbReference type="ARBA" id="ARBA00036733"/>
    </source>
</evidence>
<comment type="catalytic activity">
    <reaction evidence="20">
        <text>1-octadecanoyl-2-(9Z-octadecenoyl)-sn-glycero-3-phosphoethanolamine + L-serine = 1-octadecanoyl-2-(9Z-octadecenoyl)-sn-glycero-3-phospho-L-serine + ethanolamine</text>
        <dbReference type="Rhea" id="RHEA:40795"/>
        <dbReference type="ChEBI" id="CHEBI:33384"/>
        <dbReference type="ChEBI" id="CHEBI:57603"/>
        <dbReference type="ChEBI" id="CHEBI:75038"/>
        <dbReference type="ChEBI" id="CHEBI:78260"/>
    </reaction>
    <physiologicalReaction direction="left-to-right" evidence="20">
        <dbReference type="Rhea" id="RHEA:40796"/>
    </physiologicalReaction>
</comment>
<evidence type="ECO:0000313" key="24">
    <source>
        <dbReference type="EnsemblMetazoa" id="CLYHEMP011907.1"/>
    </source>
</evidence>
<evidence type="ECO:0000256" key="9">
    <source>
        <dbReference type="ARBA" id="ARBA00022989"/>
    </source>
</evidence>
<comment type="pathway">
    <text evidence="2 22">Phospholipid metabolism; phosphatidylserine biosynthesis.</text>
</comment>
<dbReference type="GO" id="GO:0005789">
    <property type="term" value="C:endoplasmic reticulum membrane"/>
    <property type="evidence" value="ECO:0007669"/>
    <property type="project" value="UniProtKB-SubCell"/>
</dbReference>
<dbReference type="GeneID" id="136822599"/>
<evidence type="ECO:0000256" key="1">
    <source>
        <dbReference type="ARBA" id="ARBA00004477"/>
    </source>
</evidence>
<dbReference type="InterPro" id="IPR004277">
    <property type="entry name" value="PSS"/>
</dbReference>
<dbReference type="Pfam" id="PF03034">
    <property type="entry name" value="PSS"/>
    <property type="match status" value="1"/>
</dbReference>
<keyword evidence="11 22" id="KW-0472">Membrane</keyword>
<dbReference type="EC" id="2.7.8.29" evidence="22"/>
<evidence type="ECO:0000256" key="10">
    <source>
        <dbReference type="ARBA" id="ARBA00023098"/>
    </source>
</evidence>
<sequence>MKEEKGTVGSRQSIHHKNGGHSNGTNDEPVSFFWKSHTISVLTTLLLLLCYLTFLEDQSEHSSEYNAKRGVLACIMVFLAFGVTQAKDGPFLRPHPVLWRFILCCSVIYELCLIFLLFQTAKDARRWMSHFDPKLGVQLPEHDYGGSCLLYDENNTENPWHNFWDKIDGFVPAHLFGWWIKTLILRDYWLTFLLSILFEILEYSLQHQLPNFSECWWDHWILDFIICNGGGILLGMFTLQHLEMKKYHWRSLWSIPTYSGKFYRFMGQFTPYSWRKFSWCATYSLKRWLAVLGLIVMFSLCELNVFYLKTALWIPPEHYTVLGRLLFVSFLGLVSIRECYDYLNDSACKKFGQQSWIFCLIIITESLIAVKFLWTTVTLPPPQHIIILWTCIAIGLVLYTCWLFVPNLFRTIRAQLSNDETNIKTKVH</sequence>
<dbReference type="PANTHER" id="PTHR15362:SF7">
    <property type="entry name" value="PHOSPHATIDYLSERINE SYNTHASE 2"/>
    <property type="match status" value="1"/>
</dbReference>
<feature type="transmembrane region" description="Helical" evidence="22">
    <location>
        <begin position="32"/>
        <end position="55"/>
    </location>
</feature>
<keyword evidence="9 22" id="KW-1133">Transmembrane helix</keyword>
<evidence type="ECO:0000256" key="5">
    <source>
        <dbReference type="ARBA" id="ARBA00022516"/>
    </source>
</evidence>
<evidence type="ECO:0000256" key="22">
    <source>
        <dbReference type="RuleBase" id="RU368094"/>
    </source>
</evidence>
<accession>A0A7M5VEP2</accession>
<comment type="subcellular location">
    <subcellularLocation>
        <location evidence="1 22">Endoplasmic reticulum membrane</location>
        <topology evidence="1 22">Multi-pass membrane protein</topology>
    </subcellularLocation>
</comment>
<dbReference type="RefSeq" id="XP_066922563.1">
    <property type="nucleotide sequence ID" value="XM_067066462.1"/>
</dbReference>
<comment type="catalytic activity">
    <reaction evidence="15">
        <text>1-hexadecanoyl-2-(4Z,7Z,10Z,13Z,16Z,19Z-docosahexaenoyl)-sn-glycero-3-phosphoethanolamine + L-serine = 1-hexadecanoyl-2-(4Z,7Z,10Z,13Z,16Z,19Z-docosahexaenoyl)-sn-glycero-3-phosphoserine + ethanolamine</text>
        <dbReference type="Rhea" id="RHEA:41488"/>
        <dbReference type="ChEBI" id="CHEBI:33384"/>
        <dbReference type="ChEBI" id="CHEBI:57603"/>
        <dbReference type="ChEBI" id="CHEBI:78261"/>
        <dbReference type="ChEBI" id="CHEBI:78262"/>
    </reaction>
    <physiologicalReaction direction="left-to-right" evidence="15">
        <dbReference type="Rhea" id="RHEA:41489"/>
    </physiologicalReaction>
</comment>
<feature type="transmembrane region" description="Helical" evidence="22">
    <location>
        <begin position="67"/>
        <end position="86"/>
    </location>
</feature>
<keyword evidence="25" id="KW-1185">Reference proteome</keyword>
<feature type="transmembrane region" description="Helical" evidence="22">
    <location>
        <begin position="288"/>
        <end position="307"/>
    </location>
</feature>
<feature type="transmembrane region" description="Helical" evidence="22">
    <location>
        <begin position="386"/>
        <end position="405"/>
    </location>
</feature>
<comment type="catalytic activity">
    <reaction evidence="19">
        <text>1-(1Z-octadecenyl)-2-(4Z,7Z,10Z,13Z,16Z,19Z-docosahexaenoyl)-sn-glycero-3-phosphoethanolamine + L-serine = 1-(1Z-octadecenyl)-2-(4Z,7Z,10Z,13Z,16Z,19Z-docosahexaenoyl)-sn-glycero-3-phospho-L-serine + ethanolamine</text>
        <dbReference type="Rhea" id="RHEA:41496"/>
        <dbReference type="ChEBI" id="CHEBI:33384"/>
        <dbReference type="ChEBI" id="CHEBI:57603"/>
        <dbReference type="ChEBI" id="CHEBI:78263"/>
        <dbReference type="ChEBI" id="CHEBI:78264"/>
    </reaction>
    <physiologicalReaction direction="left-to-right" evidence="19">
        <dbReference type="Rhea" id="RHEA:41497"/>
    </physiologicalReaction>
</comment>
<dbReference type="OrthoDB" id="10265393at2759"/>
<evidence type="ECO:0000256" key="7">
    <source>
        <dbReference type="ARBA" id="ARBA00022692"/>
    </source>
</evidence>
<keyword evidence="5 22" id="KW-0444">Lipid biosynthesis</keyword>
<feature type="transmembrane region" description="Helical" evidence="22">
    <location>
        <begin position="319"/>
        <end position="336"/>
    </location>
</feature>
<evidence type="ECO:0000256" key="3">
    <source>
        <dbReference type="ARBA" id="ARBA00005189"/>
    </source>
</evidence>
<dbReference type="EnsemblMetazoa" id="CLYHEMT013459.1">
    <property type="protein sequence ID" value="CLYHEMP013459.1"/>
    <property type="gene ID" value="CLYHEMG013459"/>
</dbReference>
<name>A0A7M5VEP2_9CNID</name>
<comment type="catalytic activity">
    <reaction evidence="18">
        <text>1-octadecanoyl-2-(4Z,7Z,10Z,13Z,16Z,19Z-docosahexaenoyl)-sn-glycero-3-phosphoethanolamine + L-serine = 1-octadecanoyl-2-(4Z,7Z,10Z,13Z,16Z,19Z-docosahexaenoyl)-sn-glycero-3-phosphoserine + ethanolamine</text>
        <dbReference type="Rhea" id="RHEA:41492"/>
        <dbReference type="ChEBI" id="CHEBI:33384"/>
        <dbReference type="ChEBI" id="CHEBI:57603"/>
        <dbReference type="ChEBI" id="CHEBI:78265"/>
        <dbReference type="ChEBI" id="CHEBI:78266"/>
    </reaction>
    <physiologicalReaction direction="left-to-right" evidence="18">
        <dbReference type="Rhea" id="RHEA:41493"/>
    </physiologicalReaction>
</comment>
<evidence type="ECO:0000256" key="16">
    <source>
        <dbReference type="ARBA" id="ARBA00035875"/>
    </source>
</evidence>
<comment type="catalytic activity">
    <reaction evidence="21">
        <text>1-(1Z-octadecenyl)-2-(5Z,8Z,11Z,14Z- eicosatetraenoyl)-sn-glycero-3-phosphoethanolamine + L-serine = 1-(1Z-octadecenyl)-2-(5Z,8Z,11Z,14Z-eicosatetraenoyl)-sn-glycero-3-phospho-L-serine + ethanolamine</text>
        <dbReference type="Rhea" id="RHEA:41604"/>
        <dbReference type="ChEBI" id="CHEBI:33384"/>
        <dbReference type="ChEBI" id="CHEBI:57603"/>
        <dbReference type="ChEBI" id="CHEBI:78342"/>
        <dbReference type="ChEBI" id="CHEBI:78343"/>
    </reaction>
    <physiologicalReaction direction="left-to-right" evidence="21">
        <dbReference type="Rhea" id="RHEA:41605"/>
    </physiologicalReaction>
</comment>
<keyword evidence="12 22" id="KW-0594">Phospholipid biosynthesis</keyword>
<comment type="catalytic activity">
    <reaction evidence="14">
        <text>1-hexadecanoyl-2-(9Z-octadecenoyl)-sn-glycero-3-phosphoethanolamine + L-serine = 1-hexadecanoyl-2-(9Z-octadecenoyl)-sn-glycero-3-phospho-L-serine + ethanolamine</text>
        <dbReference type="Rhea" id="RHEA:41484"/>
        <dbReference type="ChEBI" id="CHEBI:33384"/>
        <dbReference type="ChEBI" id="CHEBI:57603"/>
        <dbReference type="ChEBI" id="CHEBI:73007"/>
        <dbReference type="ChEBI" id="CHEBI:75029"/>
    </reaction>
    <physiologicalReaction direction="left-to-right" evidence="14">
        <dbReference type="Rhea" id="RHEA:41485"/>
    </physiologicalReaction>
</comment>
<keyword evidence="6 22" id="KW-0808">Transferase</keyword>
<dbReference type="UniPathway" id="UPA00948"/>
<feature type="transmembrane region" description="Helical" evidence="22">
    <location>
        <begin position="98"/>
        <end position="118"/>
    </location>
</feature>
<evidence type="ECO:0000256" key="2">
    <source>
        <dbReference type="ARBA" id="ARBA00004916"/>
    </source>
</evidence>
<feature type="transmembrane region" description="Helical" evidence="22">
    <location>
        <begin position="188"/>
        <end position="205"/>
    </location>
</feature>
<dbReference type="EnsemblMetazoa" id="CLYHEMT011907.1">
    <property type="protein sequence ID" value="CLYHEMP011907.1"/>
    <property type="gene ID" value="CLYHEMG011907"/>
</dbReference>
<dbReference type="GO" id="GO:0106245">
    <property type="term" value="F:L-serine-phosphatidylethanolamine phosphatidyltransferase activity"/>
    <property type="evidence" value="ECO:0007669"/>
    <property type="project" value="UniProtKB-UniRule"/>
</dbReference>
<evidence type="ECO:0000256" key="8">
    <source>
        <dbReference type="ARBA" id="ARBA00022824"/>
    </source>
</evidence>
<protein>
    <recommendedName>
        <fullName evidence="22">Phosphatidylserine synthase</fullName>
        <ecNumber evidence="22">2.7.8.29</ecNumber>
    </recommendedName>
    <alternativeName>
        <fullName evidence="22">Serine-exchange enzyme</fullName>
    </alternativeName>
</protein>
<dbReference type="GeneID" id="136809899"/>
<evidence type="ECO:0000256" key="14">
    <source>
        <dbReference type="ARBA" id="ARBA00035767"/>
    </source>
</evidence>
<evidence type="ECO:0000256" key="6">
    <source>
        <dbReference type="ARBA" id="ARBA00022679"/>
    </source>
</evidence>
<keyword evidence="10 22" id="KW-0443">Lipid metabolism</keyword>
<evidence type="ECO:0000256" key="23">
    <source>
        <dbReference type="SAM" id="MobiDB-lite"/>
    </source>
</evidence>
<evidence type="ECO:0000256" key="13">
    <source>
        <dbReference type="ARBA" id="ARBA00023264"/>
    </source>
</evidence>
<evidence type="ECO:0000313" key="25">
    <source>
        <dbReference type="Proteomes" id="UP000594262"/>
    </source>
</evidence>